<dbReference type="AlphaFoldDB" id="A0A6J4NQT4"/>
<evidence type="ECO:0000313" key="2">
    <source>
        <dbReference type="EMBL" id="CAA9395500.1"/>
    </source>
</evidence>
<dbReference type="SUPFAM" id="SSF54593">
    <property type="entry name" value="Glyoxalase/Bleomycin resistance protein/Dihydroxybiphenyl dioxygenase"/>
    <property type="match status" value="1"/>
</dbReference>
<dbReference type="InterPro" id="IPR041581">
    <property type="entry name" value="Glyoxalase_6"/>
</dbReference>
<organism evidence="2">
    <name type="scientific">uncultured Rubellimicrobium sp</name>
    <dbReference type="NCBI Taxonomy" id="543078"/>
    <lineage>
        <taxon>Bacteria</taxon>
        <taxon>Pseudomonadati</taxon>
        <taxon>Pseudomonadota</taxon>
        <taxon>Alphaproteobacteria</taxon>
        <taxon>Rhodobacterales</taxon>
        <taxon>Roseobacteraceae</taxon>
        <taxon>Rubellimicrobium</taxon>
        <taxon>environmental samples</taxon>
    </lineage>
</organism>
<dbReference type="PANTHER" id="PTHR33993:SF5">
    <property type="entry name" value="GLYOXALASE"/>
    <property type="match status" value="1"/>
</dbReference>
<dbReference type="PANTHER" id="PTHR33993">
    <property type="entry name" value="GLYOXALASE-RELATED"/>
    <property type="match status" value="1"/>
</dbReference>
<gene>
    <name evidence="2" type="ORF">AVDCRST_MAG15-702</name>
</gene>
<dbReference type="InterPro" id="IPR029068">
    <property type="entry name" value="Glyas_Bleomycin-R_OHBP_Dase"/>
</dbReference>
<protein>
    <submittedName>
        <fullName evidence="2">Glyoxalase family protein</fullName>
    </submittedName>
</protein>
<dbReference type="InterPro" id="IPR052164">
    <property type="entry name" value="Anthracycline_SecMetBiosynth"/>
</dbReference>
<dbReference type="PROSITE" id="PS51819">
    <property type="entry name" value="VOC"/>
    <property type="match status" value="1"/>
</dbReference>
<feature type="domain" description="VOC" evidence="1">
    <location>
        <begin position="5"/>
        <end position="112"/>
    </location>
</feature>
<name>A0A6J4NQT4_9RHOB</name>
<reference evidence="2" key="1">
    <citation type="submission" date="2020-02" db="EMBL/GenBank/DDBJ databases">
        <authorList>
            <person name="Meier V. D."/>
        </authorList>
    </citation>
    <scope>NUCLEOTIDE SEQUENCE</scope>
    <source>
        <strain evidence="2">AVDCRST_MAG15</strain>
    </source>
</reference>
<dbReference type="Gene3D" id="3.10.180.10">
    <property type="entry name" value="2,3-Dihydroxybiphenyl 1,2-Dioxygenase, domain 1"/>
    <property type="match status" value="1"/>
</dbReference>
<dbReference type="InterPro" id="IPR037523">
    <property type="entry name" value="VOC_core"/>
</dbReference>
<evidence type="ECO:0000259" key="1">
    <source>
        <dbReference type="PROSITE" id="PS51819"/>
    </source>
</evidence>
<dbReference type="Pfam" id="PF18029">
    <property type="entry name" value="Glyoxalase_6"/>
    <property type="match status" value="1"/>
</dbReference>
<accession>A0A6J4NQT4</accession>
<sequence>MGVTGIGGFFFRSSDPEALAAWYAEHLGIGPHLWDTQAGPCVFAPFREASDYFAADRRWMLNLRVDDLDALCDRLRAAGIAITTDPAWDSPETGRFARIHDPEGNPLELWEPASPA</sequence>
<proteinExistence type="predicted"/>
<dbReference type="EMBL" id="CADCUU010000101">
    <property type="protein sequence ID" value="CAA9395500.1"/>
    <property type="molecule type" value="Genomic_DNA"/>
</dbReference>